<name>A0A841L7A0_9SPHN</name>
<dbReference type="Gene3D" id="3.40.50.720">
    <property type="entry name" value="NAD(P)-binding Rossmann-like Domain"/>
    <property type="match status" value="1"/>
</dbReference>
<reference evidence="1 2" key="1">
    <citation type="submission" date="2020-08" db="EMBL/GenBank/DDBJ databases">
        <title>Genomic Encyclopedia of Type Strains, Phase IV (KMG-IV): sequencing the most valuable type-strain genomes for metagenomic binning, comparative biology and taxonomic classification.</title>
        <authorList>
            <person name="Goeker M."/>
        </authorList>
    </citation>
    <scope>NUCLEOTIDE SEQUENCE [LARGE SCALE GENOMIC DNA]</scope>
    <source>
        <strain evidence="1 2">DSM 102189</strain>
    </source>
</reference>
<gene>
    <name evidence="1" type="ORF">FHS79_002664</name>
</gene>
<keyword evidence="2" id="KW-1185">Reference proteome</keyword>
<dbReference type="RefSeq" id="WP_184200856.1">
    <property type="nucleotide sequence ID" value="NZ_JACIIV010000019.1"/>
</dbReference>
<dbReference type="EMBL" id="JACIIV010000019">
    <property type="protein sequence ID" value="MBB6228477.1"/>
    <property type="molecule type" value="Genomic_DNA"/>
</dbReference>
<dbReference type="Pfam" id="PF11017">
    <property type="entry name" value="DUF2855"/>
    <property type="match status" value="1"/>
</dbReference>
<accession>A0A841L7A0</accession>
<sequence>MIEIQVRRDAIGDGVAVEREVVLAEGETLLAIELFSMTANNVTYAVHGVDFQYWNFWPAPEGRGVVPVWGFARVVESRADGVEVGQRFYGYWPMASHAVVRPRTLLGKVSARGFDDVSEHRAKLAAVYNRYVTADDAMGSEAVQALFRPLFTTAFALEAMLADGPGTLVLASASSKTALGLAALAKARGARVIGLTSAANAGFCEATGYFDLVLPYEQSGTLDGEAGPVALVDMAGNGVVRAAVHRALGVRLEASHVVGDTHWDVLAADLLPGPQPQFFFAPTVIAERVQEWGPAGFEARLAAAWALFAGSLGWLAVREIAGAEAVLPAWGALVRGEIDPRQGLVARL</sequence>
<dbReference type="AlphaFoldDB" id="A0A841L7A0"/>
<protein>
    <submittedName>
        <fullName evidence="1">NADPH:quinone reductase-like Zn-dependent oxidoreductase</fullName>
    </submittedName>
</protein>
<evidence type="ECO:0000313" key="2">
    <source>
        <dbReference type="Proteomes" id="UP000538147"/>
    </source>
</evidence>
<comment type="caution">
    <text evidence="1">The sequence shown here is derived from an EMBL/GenBank/DDBJ whole genome shotgun (WGS) entry which is preliminary data.</text>
</comment>
<dbReference type="InterPro" id="IPR021276">
    <property type="entry name" value="DUF2855"/>
</dbReference>
<dbReference type="Proteomes" id="UP000538147">
    <property type="component" value="Unassembled WGS sequence"/>
</dbReference>
<dbReference type="Gene3D" id="3.90.180.10">
    <property type="entry name" value="Medium-chain alcohol dehydrogenases, catalytic domain"/>
    <property type="match status" value="1"/>
</dbReference>
<organism evidence="1 2">
    <name type="scientific">Polymorphobacter multimanifer</name>
    <dbReference type="NCBI Taxonomy" id="1070431"/>
    <lineage>
        <taxon>Bacteria</taxon>
        <taxon>Pseudomonadati</taxon>
        <taxon>Pseudomonadota</taxon>
        <taxon>Alphaproteobacteria</taxon>
        <taxon>Sphingomonadales</taxon>
        <taxon>Sphingosinicellaceae</taxon>
        <taxon>Polymorphobacter</taxon>
    </lineage>
</organism>
<evidence type="ECO:0000313" key="1">
    <source>
        <dbReference type="EMBL" id="MBB6228477.1"/>
    </source>
</evidence>
<proteinExistence type="predicted"/>